<dbReference type="Proteomes" id="UP000265020">
    <property type="component" value="Unassembled WGS sequence"/>
</dbReference>
<dbReference type="OMA" id="QVVSHPD"/>
<evidence type="ECO:0000313" key="2">
    <source>
        <dbReference type="Proteomes" id="UP000265020"/>
    </source>
</evidence>
<dbReference type="Ensembl" id="ENSCVAT00000010619.1">
    <property type="protein sequence ID" value="ENSCVAP00000021908.1"/>
    <property type="gene ID" value="ENSCVAG00000004251.1"/>
</dbReference>
<organism evidence="1 2">
    <name type="scientific">Cyprinodon variegatus</name>
    <name type="common">Sheepshead minnow</name>
    <dbReference type="NCBI Taxonomy" id="28743"/>
    <lineage>
        <taxon>Eukaryota</taxon>
        <taxon>Metazoa</taxon>
        <taxon>Chordata</taxon>
        <taxon>Craniata</taxon>
        <taxon>Vertebrata</taxon>
        <taxon>Euteleostomi</taxon>
        <taxon>Actinopterygii</taxon>
        <taxon>Neopterygii</taxon>
        <taxon>Teleostei</taxon>
        <taxon>Neoteleostei</taxon>
        <taxon>Acanthomorphata</taxon>
        <taxon>Ovalentaria</taxon>
        <taxon>Atherinomorphae</taxon>
        <taxon>Cyprinodontiformes</taxon>
        <taxon>Cyprinodontidae</taxon>
        <taxon>Cyprinodon</taxon>
    </lineage>
</organism>
<protein>
    <submittedName>
        <fullName evidence="1">Uncharacterized protein</fullName>
    </submittedName>
</protein>
<proteinExistence type="predicted"/>
<keyword evidence="2" id="KW-1185">Reference proteome</keyword>
<evidence type="ECO:0000313" key="1">
    <source>
        <dbReference type="Ensembl" id="ENSCVAP00000021908.1"/>
    </source>
</evidence>
<reference evidence="1" key="2">
    <citation type="submission" date="2025-09" db="UniProtKB">
        <authorList>
            <consortium name="Ensembl"/>
        </authorList>
    </citation>
    <scope>IDENTIFICATION</scope>
</reference>
<dbReference type="AlphaFoldDB" id="A0A3Q2DQH1"/>
<reference evidence="1" key="1">
    <citation type="submission" date="2025-08" db="UniProtKB">
        <authorList>
            <consortium name="Ensembl"/>
        </authorList>
    </citation>
    <scope>IDENTIFICATION</scope>
</reference>
<sequence>VVETSSPVHSDVRLLLTCRPPRRQLAELKQAIEHGAVLPHIDWQEELDVVVAVVLCHLLLQTYVNLHFSVQSVVQEQVVSHPDAMRLHRMALSIVIVPNVTYRNHTDQLSVKPNHHLCPVDAMKGRSFKISSSGDLLRKVFKCRQMHG</sequence>
<accession>A0A3Q2DQH1</accession>
<name>A0A3Q2DQH1_CYPVA</name>